<reference evidence="9" key="1">
    <citation type="submission" date="2023-05" db="EMBL/GenBank/DDBJ databases">
        <title>Nepenthes gracilis genome sequencing.</title>
        <authorList>
            <person name="Fukushima K."/>
        </authorList>
    </citation>
    <scope>NUCLEOTIDE SEQUENCE</scope>
    <source>
        <strain evidence="9">SING2019-196</strain>
    </source>
</reference>
<comment type="subcellular location">
    <subcellularLocation>
        <location evidence="1">Nucleus</location>
    </subcellularLocation>
</comment>
<gene>
    <name evidence="9" type="ORF">Nepgr_030505</name>
</gene>
<feature type="region of interest" description="Disordered" evidence="7">
    <location>
        <begin position="335"/>
        <end position="376"/>
    </location>
</feature>
<proteinExistence type="predicted"/>
<name>A0AAD3Y3X6_NEPGR</name>
<evidence type="ECO:0000256" key="3">
    <source>
        <dbReference type="ARBA" id="ARBA00023015"/>
    </source>
</evidence>
<dbReference type="PANTHER" id="PTHR31221:SF90">
    <property type="entry name" value="WRKY TRANSCRIPTION FACTOR 44"/>
    <property type="match status" value="1"/>
</dbReference>
<feature type="compositionally biased region" description="Basic and acidic residues" evidence="7">
    <location>
        <begin position="338"/>
        <end position="365"/>
    </location>
</feature>
<dbReference type="InterPro" id="IPR003657">
    <property type="entry name" value="WRKY_dom"/>
</dbReference>
<feature type="domain" description="WRKY" evidence="8">
    <location>
        <begin position="191"/>
        <end position="248"/>
    </location>
</feature>
<dbReference type="SUPFAM" id="SSF118290">
    <property type="entry name" value="WRKY DNA-binding domain"/>
    <property type="match status" value="2"/>
</dbReference>
<feature type="domain" description="WRKY" evidence="8">
    <location>
        <begin position="372"/>
        <end position="437"/>
    </location>
</feature>
<organism evidence="9 10">
    <name type="scientific">Nepenthes gracilis</name>
    <name type="common">Slender pitcher plant</name>
    <dbReference type="NCBI Taxonomy" id="150966"/>
    <lineage>
        <taxon>Eukaryota</taxon>
        <taxon>Viridiplantae</taxon>
        <taxon>Streptophyta</taxon>
        <taxon>Embryophyta</taxon>
        <taxon>Tracheophyta</taxon>
        <taxon>Spermatophyta</taxon>
        <taxon>Magnoliopsida</taxon>
        <taxon>eudicotyledons</taxon>
        <taxon>Gunneridae</taxon>
        <taxon>Pentapetalae</taxon>
        <taxon>Caryophyllales</taxon>
        <taxon>Nepenthaceae</taxon>
        <taxon>Nepenthes</taxon>
    </lineage>
</organism>
<evidence type="ECO:0000313" key="10">
    <source>
        <dbReference type="Proteomes" id="UP001279734"/>
    </source>
</evidence>
<dbReference type="AlphaFoldDB" id="A0AAD3Y3X6"/>
<protein>
    <recommendedName>
        <fullName evidence="8">WRKY domain-containing protein</fullName>
    </recommendedName>
</protein>
<evidence type="ECO:0000256" key="2">
    <source>
        <dbReference type="ARBA" id="ARBA00022737"/>
    </source>
</evidence>
<evidence type="ECO:0000256" key="1">
    <source>
        <dbReference type="ARBA" id="ARBA00004123"/>
    </source>
</evidence>
<dbReference type="GO" id="GO:0005634">
    <property type="term" value="C:nucleus"/>
    <property type="evidence" value="ECO:0007669"/>
    <property type="project" value="UniProtKB-SubCell"/>
</dbReference>
<dbReference type="PANTHER" id="PTHR31221">
    <property type="entry name" value="WRKY TRANSCRIPTION FACTOR PROTEIN 1-RELATED"/>
    <property type="match status" value="1"/>
</dbReference>
<feature type="region of interest" description="Disordered" evidence="7">
    <location>
        <begin position="242"/>
        <end position="296"/>
    </location>
</feature>
<accession>A0AAD3Y3X6</accession>
<dbReference type="InterPro" id="IPR036576">
    <property type="entry name" value="WRKY_dom_sf"/>
</dbReference>
<dbReference type="InterPro" id="IPR044810">
    <property type="entry name" value="WRKY_plant"/>
</dbReference>
<feature type="compositionally biased region" description="Low complexity" evidence="7">
    <location>
        <begin position="251"/>
        <end position="263"/>
    </location>
</feature>
<dbReference type="SMART" id="SM00774">
    <property type="entry name" value="WRKY"/>
    <property type="match status" value="2"/>
</dbReference>
<dbReference type="PROSITE" id="PS50811">
    <property type="entry name" value="WRKY"/>
    <property type="match status" value="2"/>
</dbReference>
<dbReference type="Pfam" id="PF03106">
    <property type="entry name" value="WRKY"/>
    <property type="match status" value="2"/>
</dbReference>
<feature type="compositionally biased region" description="Basic and acidic residues" evidence="7">
    <location>
        <begin position="448"/>
        <end position="459"/>
    </location>
</feature>
<evidence type="ECO:0000256" key="4">
    <source>
        <dbReference type="ARBA" id="ARBA00023125"/>
    </source>
</evidence>
<keyword evidence="2" id="KW-0677">Repeat</keyword>
<evidence type="ECO:0000259" key="8">
    <source>
        <dbReference type="PROSITE" id="PS50811"/>
    </source>
</evidence>
<evidence type="ECO:0000313" key="9">
    <source>
        <dbReference type="EMBL" id="GMH28662.1"/>
    </source>
</evidence>
<dbReference type="EMBL" id="BSYO01000035">
    <property type="protein sequence ID" value="GMH28662.1"/>
    <property type="molecule type" value="Genomic_DNA"/>
</dbReference>
<comment type="caution">
    <text evidence="9">The sequence shown here is derived from an EMBL/GenBank/DDBJ whole genome shotgun (WGS) entry which is preliminary data.</text>
</comment>
<dbReference type="GO" id="GO:0043565">
    <property type="term" value="F:sequence-specific DNA binding"/>
    <property type="evidence" value="ECO:0007669"/>
    <property type="project" value="InterPro"/>
</dbReference>
<keyword evidence="5" id="KW-0804">Transcription</keyword>
<sequence length="459" mass="49454">MEGKEEERVVVAKPVASRPTCSIFKSFSELLASAIDASPSAAASGCSEAVVAVIRPKTMRVKPTGNRISLGISSQAEIAGTAPCSSYDKVSKPESQSNVVYKPLAKVVSKATISLLANMGSSFASRQQALAPVEPNAQNSGQIVLHTTALPIPPQGEMARSTQPSKMALQIPEEDPKPSASLANVDWHSYDGYNWRKYGQKQVKGSKYPRSYYKCTNPNCPVKKKVERSFEGQITEIVYEGEHNHPKPPFSKHGSSGLLGHGSANNGMGQDQNTSKPKANNNITPRNGGLEGCLDNPNEVGISTNAGVASYDPVASGGCNAGDGTPDNSCGVGAGCEEASKQSDTDKDEPKSKRRRNDDQHKEEGAYGEGDQEPDILGDGFRWRKYGQKVVKGNPYPRSYYRCTSLKCSVRKHVERASDDPRSFITTYEGKHNHKMPAKSASSTACKLDSRAPSRKENQ</sequence>
<dbReference type="GO" id="GO:0003700">
    <property type="term" value="F:DNA-binding transcription factor activity"/>
    <property type="evidence" value="ECO:0007669"/>
    <property type="project" value="InterPro"/>
</dbReference>
<dbReference type="Proteomes" id="UP001279734">
    <property type="component" value="Unassembled WGS sequence"/>
</dbReference>
<feature type="region of interest" description="Disordered" evidence="7">
    <location>
        <begin position="427"/>
        <end position="459"/>
    </location>
</feature>
<keyword evidence="10" id="KW-1185">Reference proteome</keyword>
<keyword evidence="3" id="KW-0805">Transcription regulation</keyword>
<evidence type="ECO:0000256" key="6">
    <source>
        <dbReference type="ARBA" id="ARBA00023242"/>
    </source>
</evidence>
<feature type="compositionally biased region" description="Polar residues" evidence="7">
    <location>
        <begin position="264"/>
        <end position="285"/>
    </location>
</feature>
<evidence type="ECO:0000256" key="7">
    <source>
        <dbReference type="SAM" id="MobiDB-lite"/>
    </source>
</evidence>
<dbReference type="FunFam" id="2.20.25.80:FF:000006">
    <property type="entry name" value="WRKY transcription factor"/>
    <property type="match status" value="2"/>
</dbReference>
<keyword evidence="6" id="KW-0539">Nucleus</keyword>
<dbReference type="Gene3D" id="2.20.25.80">
    <property type="entry name" value="WRKY domain"/>
    <property type="match status" value="2"/>
</dbReference>
<keyword evidence="4" id="KW-0238">DNA-binding</keyword>
<evidence type="ECO:0000256" key="5">
    <source>
        <dbReference type="ARBA" id="ARBA00023163"/>
    </source>
</evidence>